<reference evidence="2" key="1">
    <citation type="submission" date="2023-03" db="EMBL/GenBank/DDBJ databases">
        <title>Massive genome expansion in bonnet fungi (Mycena s.s.) driven by repeated elements and novel gene families across ecological guilds.</title>
        <authorList>
            <consortium name="Lawrence Berkeley National Laboratory"/>
            <person name="Harder C.B."/>
            <person name="Miyauchi S."/>
            <person name="Viragh M."/>
            <person name="Kuo A."/>
            <person name="Thoen E."/>
            <person name="Andreopoulos B."/>
            <person name="Lu D."/>
            <person name="Skrede I."/>
            <person name="Drula E."/>
            <person name="Henrissat B."/>
            <person name="Morin E."/>
            <person name="Kohler A."/>
            <person name="Barry K."/>
            <person name="LaButti K."/>
            <person name="Morin E."/>
            <person name="Salamov A."/>
            <person name="Lipzen A."/>
            <person name="Mereny Z."/>
            <person name="Hegedus B."/>
            <person name="Baldrian P."/>
            <person name="Stursova M."/>
            <person name="Weitz H."/>
            <person name="Taylor A."/>
            <person name="Grigoriev I.V."/>
            <person name="Nagy L.G."/>
            <person name="Martin F."/>
            <person name="Kauserud H."/>
        </authorList>
    </citation>
    <scope>NUCLEOTIDE SEQUENCE</scope>
    <source>
        <strain evidence="2">9144</strain>
    </source>
</reference>
<dbReference type="EMBL" id="JARJCW010000047">
    <property type="protein sequence ID" value="KAJ7204496.1"/>
    <property type="molecule type" value="Genomic_DNA"/>
</dbReference>
<evidence type="ECO:0000313" key="3">
    <source>
        <dbReference type="Proteomes" id="UP001219525"/>
    </source>
</evidence>
<accession>A0AAD6VAS4</accession>
<proteinExistence type="predicted"/>
<sequence>MASSPLPPDDVLLSPAAAIPLLRSLTDERLQALVDISTFLGTSEGPIAGKSVTAILADTSVQISLDKTRYLSYNNKELEFAVTITPRSTWAFNNGPDGNYAHNSWKTGDAPKGVSVESNQGSYQVWTKTTRSATDLQLFWKTQLQVEMAMSGQPATQAAFDIAKSVHAAIDARFESHAKEMGVEKRPSTNGPTSTMFVSARRSVFLPSAIPLDPGLPLVFVRDAGGTHERTSSREHVIERLGGRRLEMESGSSRQDFRLPRPGLKEMSWHEVHRLGPGVVINATIAPHAYLNGKKELVWEFRLLELDVVGKKSDDILASPVKYSVKRRAAVLDLTDSDGEGSATGDTPSKRSRSAASTGGAAGSGSGAGASGGATGVTPSKGSRGAASTGGAAASGSGAEASGGATGVTPSKGSRGAASTGGAAATASGASGSGGSGLGAATVTRNLPSSGGADGGSEQREK</sequence>
<comment type="caution">
    <text evidence="2">The sequence shown here is derived from an EMBL/GenBank/DDBJ whole genome shotgun (WGS) entry which is preliminary data.</text>
</comment>
<protein>
    <submittedName>
        <fullName evidence="2">Uncharacterized protein</fullName>
    </submittedName>
</protein>
<feature type="compositionally biased region" description="Low complexity" evidence="1">
    <location>
        <begin position="382"/>
        <end position="403"/>
    </location>
</feature>
<name>A0AAD6VAS4_9AGAR</name>
<organism evidence="2 3">
    <name type="scientific">Mycena pura</name>
    <dbReference type="NCBI Taxonomy" id="153505"/>
    <lineage>
        <taxon>Eukaryota</taxon>
        <taxon>Fungi</taxon>
        <taxon>Dikarya</taxon>
        <taxon>Basidiomycota</taxon>
        <taxon>Agaricomycotina</taxon>
        <taxon>Agaricomycetes</taxon>
        <taxon>Agaricomycetidae</taxon>
        <taxon>Agaricales</taxon>
        <taxon>Marasmiineae</taxon>
        <taxon>Mycenaceae</taxon>
        <taxon>Mycena</taxon>
    </lineage>
</organism>
<gene>
    <name evidence="2" type="ORF">GGX14DRAFT_398324</name>
</gene>
<dbReference type="Proteomes" id="UP001219525">
    <property type="component" value="Unassembled WGS sequence"/>
</dbReference>
<feature type="compositionally biased region" description="Low complexity" evidence="1">
    <location>
        <begin position="413"/>
        <end position="430"/>
    </location>
</feature>
<keyword evidence="3" id="KW-1185">Reference proteome</keyword>
<feature type="region of interest" description="Disordered" evidence="1">
    <location>
        <begin position="336"/>
        <end position="462"/>
    </location>
</feature>
<evidence type="ECO:0000256" key="1">
    <source>
        <dbReference type="SAM" id="MobiDB-lite"/>
    </source>
</evidence>
<dbReference type="AlphaFoldDB" id="A0AAD6VAS4"/>
<evidence type="ECO:0000313" key="2">
    <source>
        <dbReference type="EMBL" id="KAJ7204496.1"/>
    </source>
</evidence>
<feature type="compositionally biased region" description="Gly residues" evidence="1">
    <location>
        <begin position="360"/>
        <end position="375"/>
    </location>
</feature>